<evidence type="ECO:0000256" key="11">
    <source>
        <dbReference type="ARBA" id="ARBA00022759"/>
    </source>
</evidence>
<evidence type="ECO:0000313" key="18">
    <source>
        <dbReference type="EMBL" id="THD76679.1"/>
    </source>
</evidence>
<evidence type="ECO:0000259" key="17">
    <source>
        <dbReference type="PROSITE" id="PS51975"/>
    </source>
</evidence>
<dbReference type="InterPro" id="IPR036397">
    <property type="entry name" value="RNaseH_sf"/>
</dbReference>
<evidence type="ECO:0000256" key="3">
    <source>
        <dbReference type="ARBA" id="ARBA00004065"/>
    </source>
</evidence>
<evidence type="ECO:0000256" key="13">
    <source>
        <dbReference type="ARBA" id="ARBA00023211"/>
    </source>
</evidence>
<dbReference type="Pfam" id="PF01351">
    <property type="entry name" value="RNase_HII"/>
    <property type="match status" value="1"/>
</dbReference>
<keyword evidence="10 14" id="KW-0479">Metal-binding</keyword>
<evidence type="ECO:0000256" key="1">
    <source>
        <dbReference type="ARBA" id="ARBA00000077"/>
    </source>
</evidence>
<dbReference type="InterPro" id="IPR012337">
    <property type="entry name" value="RNaseH-like_sf"/>
</dbReference>
<reference evidence="18 19" key="1">
    <citation type="submission" date="2019-04" db="EMBL/GenBank/DDBJ databases">
        <title>Draft genome sequence of Youngimonas vesicularis.</title>
        <authorList>
            <person name="Hameed A."/>
        </authorList>
    </citation>
    <scope>NUCLEOTIDE SEQUENCE [LARGE SCALE GENOMIC DNA]</scope>
    <source>
        <strain evidence="18 19">CC-AMW-E</strain>
    </source>
</reference>
<comment type="function">
    <text evidence="3 14 16">Endonuclease that specifically degrades the RNA of RNA-DNA hybrids.</text>
</comment>
<comment type="subcellular location">
    <subcellularLocation>
        <location evidence="4 14">Cytoplasm</location>
    </subcellularLocation>
</comment>
<dbReference type="SUPFAM" id="SSF53098">
    <property type="entry name" value="Ribonuclease H-like"/>
    <property type="match status" value="1"/>
</dbReference>
<comment type="cofactor">
    <cofactor evidence="14 15">
        <name>Mn(2+)</name>
        <dbReference type="ChEBI" id="CHEBI:29035"/>
    </cofactor>
    <cofactor evidence="14 15">
        <name>Mg(2+)</name>
        <dbReference type="ChEBI" id="CHEBI:18420"/>
    </cofactor>
    <text evidence="14 15">Manganese or magnesium. Binds 1 divalent metal ion per monomer in the absence of substrate. May bind a second metal ion after substrate binding.</text>
</comment>
<dbReference type="InterPro" id="IPR024567">
    <property type="entry name" value="RNase_HII/HIII_dom"/>
</dbReference>
<comment type="cofactor">
    <cofactor evidence="2">
        <name>Mg(2+)</name>
        <dbReference type="ChEBI" id="CHEBI:18420"/>
    </cofactor>
</comment>
<keyword evidence="9 14" id="KW-0540">Nuclease</keyword>
<dbReference type="AlphaFoldDB" id="A0A4S3MCU8"/>
<name>A0A4S3MCU8_9RHOB</name>
<dbReference type="InterPro" id="IPR001352">
    <property type="entry name" value="RNase_HII/HIII"/>
</dbReference>
<feature type="binding site" evidence="14 15">
    <location>
        <position position="115"/>
    </location>
    <ligand>
        <name>a divalent metal cation</name>
        <dbReference type="ChEBI" id="CHEBI:60240"/>
    </ligand>
</feature>
<evidence type="ECO:0000256" key="10">
    <source>
        <dbReference type="ARBA" id="ARBA00022723"/>
    </source>
</evidence>
<evidence type="ECO:0000313" key="19">
    <source>
        <dbReference type="Proteomes" id="UP000306113"/>
    </source>
</evidence>
<dbReference type="InterPro" id="IPR022898">
    <property type="entry name" value="RNase_HII"/>
</dbReference>
<evidence type="ECO:0000256" key="9">
    <source>
        <dbReference type="ARBA" id="ARBA00022722"/>
    </source>
</evidence>
<dbReference type="PANTHER" id="PTHR10954">
    <property type="entry name" value="RIBONUCLEASE H2 SUBUNIT A"/>
    <property type="match status" value="1"/>
</dbReference>
<dbReference type="GO" id="GO:0004523">
    <property type="term" value="F:RNA-DNA hybrid ribonuclease activity"/>
    <property type="evidence" value="ECO:0007669"/>
    <property type="project" value="UniProtKB-UniRule"/>
</dbReference>
<gene>
    <name evidence="14" type="primary">rnhB</name>
    <name evidence="18" type="ORF">E7681_02225</name>
</gene>
<comment type="catalytic activity">
    <reaction evidence="1 14 15 16">
        <text>Endonucleolytic cleavage to 5'-phosphomonoester.</text>
        <dbReference type="EC" id="3.1.26.4"/>
    </reaction>
</comment>
<dbReference type="CDD" id="cd07182">
    <property type="entry name" value="RNase_HII_bacteria_HII_like"/>
    <property type="match status" value="1"/>
</dbReference>
<evidence type="ECO:0000256" key="15">
    <source>
        <dbReference type="PROSITE-ProRule" id="PRU01319"/>
    </source>
</evidence>
<dbReference type="NCBIfam" id="NF000595">
    <property type="entry name" value="PRK00015.1-3"/>
    <property type="match status" value="1"/>
</dbReference>
<evidence type="ECO:0000256" key="5">
    <source>
        <dbReference type="ARBA" id="ARBA00007383"/>
    </source>
</evidence>
<feature type="binding site" evidence="14 15">
    <location>
        <position position="24"/>
    </location>
    <ligand>
        <name>a divalent metal cation</name>
        <dbReference type="ChEBI" id="CHEBI:60240"/>
    </ligand>
</feature>
<evidence type="ECO:0000256" key="2">
    <source>
        <dbReference type="ARBA" id="ARBA00001946"/>
    </source>
</evidence>
<dbReference type="PROSITE" id="PS51975">
    <property type="entry name" value="RNASE_H_2"/>
    <property type="match status" value="1"/>
</dbReference>
<dbReference type="EMBL" id="SSMD01000001">
    <property type="protein sequence ID" value="THD76679.1"/>
    <property type="molecule type" value="Genomic_DNA"/>
</dbReference>
<feature type="domain" description="RNase H type-2" evidence="17">
    <location>
        <begin position="18"/>
        <end position="207"/>
    </location>
</feature>
<dbReference type="HAMAP" id="MF_00052_B">
    <property type="entry name" value="RNase_HII_B"/>
    <property type="match status" value="1"/>
</dbReference>
<dbReference type="GO" id="GO:0043137">
    <property type="term" value="P:DNA replication, removal of RNA primer"/>
    <property type="evidence" value="ECO:0007669"/>
    <property type="project" value="TreeGrafter"/>
</dbReference>
<evidence type="ECO:0000256" key="14">
    <source>
        <dbReference type="HAMAP-Rule" id="MF_00052"/>
    </source>
</evidence>
<evidence type="ECO:0000256" key="16">
    <source>
        <dbReference type="RuleBase" id="RU003515"/>
    </source>
</evidence>
<evidence type="ECO:0000256" key="12">
    <source>
        <dbReference type="ARBA" id="ARBA00022801"/>
    </source>
</evidence>
<evidence type="ECO:0000256" key="8">
    <source>
        <dbReference type="ARBA" id="ARBA00022490"/>
    </source>
</evidence>
<dbReference type="Gene3D" id="3.30.420.10">
    <property type="entry name" value="Ribonuclease H-like superfamily/Ribonuclease H"/>
    <property type="match status" value="1"/>
</dbReference>
<dbReference type="Proteomes" id="UP000306113">
    <property type="component" value="Unassembled WGS sequence"/>
</dbReference>
<evidence type="ECO:0000256" key="4">
    <source>
        <dbReference type="ARBA" id="ARBA00004496"/>
    </source>
</evidence>
<dbReference type="FunFam" id="3.30.420.10:FF:000006">
    <property type="entry name" value="Ribonuclease HII"/>
    <property type="match status" value="1"/>
</dbReference>
<comment type="similarity">
    <text evidence="5 14 16">Belongs to the RNase HII family.</text>
</comment>
<organism evidence="18 19">
    <name type="scientific">Thalassobius vesicularis</name>
    <dbReference type="NCBI Taxonomy" id="1294297"/>
    <lineage>
        <taxon>Bacteria</taxon>
        <taxon>Pseudomonadati</taxon>
        <taxon>Pseudomonadota</taxon>
        <taxon>Alphaproteobacteria</taxon>
        <taxon>Rhodobacterales</taxon>
        <taxon>Roseobacteraceae</taxon>
        <taxon>Thalassovita</taxon>
    </lineage>
</organism>
<dbReference type="OrthoDB" id="9803420at2"/>
<keyword evidence="19" id="KW-1185">Reference proteome</keyword>
<dbReference type="GO" id="GO:0003723">
    <property type="term" value="F:RNA binding"/>
    <property type="evidence" value="ECO:0007669"/>
    <property type="project" value="UniProtKB-UniRule"/>
</dbReference>
<dbReference type="GO" id="GO:0030145">
    <property type="term" value="F:manganese ion binding"/>
    <property type="evidence" value="ECO:0007669"/>
    <property type="project" value="UniProtKB-UniRule"/>
</dbReference>
<dbReference type="EC" id="3.1.26.4" evidence="6 14"/>
<sequence length="210" mass="22624">MSTPDYSIEQTIHAQGFRRVVGVDEVGRGPLAGPVTAAAVILDPAHIPEGLNDSKKLTPKKRAAALEALLASAEVSVAHASVEEIDELNILRASHLAMMRAIQGLSTPPDYALIDGNLLPRDLTLPAHAVIKGDALSLSIAAASIAAKIRRDEVMAALAQQFPGYGWEKNAGYPSKQHREALQDLGITPHHRRSFKPVHNILYQQKNLSD</sequence>
<keyword evidence="13 14" id="KW-0464">Manganese</keyword>
<proteinExistence type="inferred from homology"/>
<keyword evidence="12 14" id="KW-0378">Hydrolase</keyword>
<accession>A0A4S3MCU8</accession>
<keyword evidence="8 14" id="KW-0963">Cytoplasm</keyword>
<evidence type="ECO:0000256" key="7">
    <source>
        <dbReference type="ARBA" id="ARBA00019179"/>
    </source>
</evidence>
<dbReference type="RefSeq" id="WP_136337623.1">
    <property type="nucleotide sequence ID" value="NZ_SSMD01000001.1"/>
</dbReference>
<dbReference type="GO" id="GO:0006298">
    <property type="term" value="P:mismatch repair"/>
    <property type="evidence" value="ECO:0007669"/>
    <property type="project" value="TreeGrafter"/>
</dbReference>
<keyword evidence="11 14" id="KW-0255">Endonuclease</keyword>
<feature type="binding site" evidence="14 15">
    <location>
        <position position="25"/>
    </location>
    <ligand>
        <name>a divalent metal cation</name>
        <dbReference type="ChEBI" id="CHEBI:60240"/>
    </ligand>
</feature>
<dbReference type="GO" id="GO:0005737">
    <property type="term" value="C:cytoplasm"/>
    <property type="evidence" value="ECO:0007669"/>
    <property type="project" value="UniProtKB-SubCell"/>
</dbReference>
<dbReference type="PANTHER" id="PTHR10954:SF18">
    <property type="entry name" value="RIBONUCLEASE HII"/>
    <property type="match status" value="1"/>
</dbReference>
<dbReference type="GO" id="GO:0032299">
    <property type="term" value="C:ribonuclease H2 complex"/>
    <property type="evidence" value="ECO:0007669"/>
    <property type="project" value="TreeGrafter"/>
</dbReference>
<evidence type="ECO:0000256" key="6">
    <source>
        <dbReference type="ARBA" id="ARBA00012180"/>
    </source>
</evidence>
<protein>
    <recommendedName>
        <fullName evidence="7 14">Ribonuclease HII</fullName>
        <shortName evidence="14">RNase HII</shortName>
        <ecNumber evidence="6 14">3.1.26.4</ecNumber>
    </recommendedName>
</protein>
<comment type="caution">
    <text evidence="18">The sequence shown here is derived from an EMBL/GenBank/DDBJ whole genome shotgun (WGS) entry which is preliminary data.</text>
</comment>